<proteinExistence type="predicted"/>
<dbReference type="Proteomes" id="UP000590740">
    <property type="component" value="Unassembled WGS sequence"/>
</dbReference>
<organism evidence="1 2">
    <name type="scientific">Prosthecobacter vanneervenii</name>
    <dbReference type="NCBI Taxonomy" id="48466"/>
    <lineage>
        <taxon>Bacteria</taxon>
        <taxon>Pseudomonadati</taxon>
        <taxon>Verrucomicrobiota</taxon>
        <taxon>Verrucomicrobiia</taxon>
        <taxon>Verrucomicrobiales</taxon>
        <taxon>Verrucomicrobiaceae</taxon>
        <taxon>Prosthecobacter</taxon>
    </lineage>
</organism>
<accession>A0A7W7YFI9</accession>
<comment type="caution">
    <text evidence="1">The sequence shown here is derived from an EMBL/GenBank/DDBJ whole genome shotgun (WGS) entry which is preliminary data.</text>
</comment>
<dbReference type="AlphaFoldDB" id="A0A7W7YFI9"/>
<gene>
    <name evidence="1" type="ORF">HNQ65_004855</name>
</gene>
<dbReference type="EMBL" id="JACHIG010000014">
    <property type="protein sequence ID" value="MBB5035246.1"/>
    <property type="molecule type" value="Genomic_DNA"/>
</dbReference>
<sequence length="38" mass="4529">MKVREYGMGIFETIIKRLLDMNKLEWLGSGRATRCWII</sequence>
<protein>
    <submittedName>
        <fullName evidence="1">Uncharacterized protein</fullName>
    </submittedName>
</protein>
<reference evidence="1 2" key="1">
    <citation type="submission" date="2020-08" db="EMBL/GenBank/DDBJ databases">
        <title>Genomic Encyclopedia of Type Strains, Phase IV (KMG-IV): sequencing the most valuable type-strain genomes for metagenomic binning, comparative biology and taxonomic classification.</title>
        <authorList>
            <person name="Goeker M."/>
        </authorList>
    </citation>
    <scope>NUCLEOTIDE SEQUENCE [LARGE SCALE GENOMIC DNA]</scope>
    <source>
        <strain evidence="1 2">DSM 12252</strain>
    </source>
</reference>
<evidence type="ECO:0000313" key="2">
    <source>
        <dbReference type="Proteomes" id="UP000590740"/>
    </source>
</evidence>
<evidence type="ECO:0000313" key="1">
    <source>
        <dbReference type="EMBL" id="MBB5035246.1"/>
    </source>
</evidence>
<name>A0A7W7YFI9_9BACT</name>
<keyword evidence="2" id="KW-1185">Reference proteome</keyword>